<dbReference type="InterPro" id="IPR000014">
    <property type="entry name" value="PAS"/>
</dbReference>
<accession>A0ABR9UV99</accession>
<dbReference type="EMBL" id="JADEWN010000049">
    <property type="protein sequence ID" value="MBE9192217.1"/>
    <property type="molecule type" value="Genomic_DNA"/>
</dbReference>
<evidence type="ECO:0000256" key="1">
    <source>
        <dbReference type="SAM" id="Coils"/>
    </source>
</evidence>
<dbReference type="CDD" id="cd00130">
    <property type="entry name" value="PAS"/>
    <property type="match status" value="1"/>
</dbReference>
<dbReference type="Pfam" id="PF01590">
    <property type="entry name" value="GAF"/>
    <property type="match status" value="1"/>
</dbReference>
<dbReference type="PANTHER" id="PTHR43102:SF2">
    <property type="entry name" value="GAF DOMAIN-CONTAINING PROTEIN"/>
    <property type="match status" value="1"/>
</dbReference>
<gene>
    <name evidence="3" type="ORF">IQ230_18025</name>
</gene>
<keyword evidence="1" id="KW-0175">Coiled coil</keyword>
<dbReference type="SMART" id="SM00091">
    <property type="entry name" value="PAS"/>
    <property type="match status" value="1"/>
</dbReference>
<proteinExistence type="predicted"/>
<evidence type="ECO:0000259" key="2">
    <source>
        <dbReference type="PROSITE" id="PS50112"/>
    </source>
</evidence>
<dbReference type="Gene3D" id="3.30.450.40">
    <property type="match status" value="1"/>
</dbReference>
<dbReference type="Pfam" id="PF00989">
    <property type="entry name" value="PAS"/>
    <property type="match status" value="1"/>
</dbReference>
<dbReference type="RefSeq" id="WP_193933659.1">
    <property type="nucleotide sequence ID" value="NZ_CAWPMZ010000084.1"/>
</dbReference>
<dbReference type="PROSITE" id="PS50112">
    <property type="entry name" value="PAS"/>
    <property type="match status" value="1"/>
</dbReference>
<sequence length="334" mass="37423">MKAPLPSNEEARLKALREYEILDTDPEQAFDDLTRLASQICETPIAVVSLVDSDRQWFKSKLGLDASETSRDVAFCAHTILQTDLFVVPDAQQDMRFSDNPLVTSGPQIRFYAGAPLLTSEDVAVGSLCAIDYVPRNLTPQQQEALEILGRQVVTQIKLRRNIAELEEALRQRQETEQALKAREEQYRSLLDLSSETIAVHIDGKLEYINTAGARLFGAVAPEQLIGKQLLDFVHPDSRAAVAVRQNQVQVNQAVAINQEKLIRLDSQVIDVEMTEVPIIHSGQPATQVMIRDITALKQMKEAMLRATVAELAKQELEKEITGRRQLEESLKEQ</sequence>
<dbReference type="PANTHER" id="PTHR43102">
    <property type="entry name" value="SLR1143 PROTEIN"/>
    <property type="match status" value="1"/>
</dbReference>
<dbReference type="SUPFAM" id="SSF55785">
    <property type="entry name" value="PYP-like sensor domain (PAS domain)"/>
    <property type="match status" value="1"/>
</dbReference>
<dbReference type="NCBIfam" id="TIGR00229">
    <property type="entry name" value="sensory_box"/>
    <property type="match status" value="1"/>
</dbReference>
<feature type="coiled-coil region" evidence="1">
    <location>
        <begin position="300"/>
        <end position="334"/>
    </location>
</feature>
<dbReference type="InterPro" id="IPR029016">
    <property type="entry name" value="GAF-like_dom_sf"/>
</dbReference>
<comment type="caution">
    <text evidence="3">The sequence shown here is derived from an EMBL/GenBank/DDBJ whole genome shotgun (WGS) entry which is preliminary data.</text>
</comment>
<dbReference type="InterPro" id="IPR003018">
    <property type="entry name" value="GAF"/>
</dbReference>
<dbReference type="InterPro" id="IPR013767">
    <property type="entry name" value="PAS_fold"/>
</dbReference>
<protein>
    <submittedName>
        <fullName evidence="3">PAS domain S-box protein</fullName>
    </submittedName>
</protein>
<dbReference type="Gene3D" id="3.30.450.20">
    <property type="entry name" value="PAS domain"/>
    <property type="match status" value="1"/>
</dbReference>
<name>A0ABR9UV99_9CHRO</name>
<evidence type="ECO:0000313" key="4">
    <source>
        <dbReference type="Proteomes" id="UP000651156"/>
    </source>
</evidence>
<feature type="domain" description="PAS" evidence="2">
    <location>
        <begin position="183"/>
        <end position="242"/>
    </location>
</feature>
<dbReference type="SMART" id="SM00065">
    <property type="entry name" value="GAF"/>
    <property type="match status" value="1"/>
</dbReference>
<feature type="coiled-coil region" evidence="1">
    <location>
        <begin position="156"/>
        <end position="193"/>
    </location>
</feature>
<dbReference type="InterPro" id="IPR035965">
    <property type="entry name" value="PAS-like_dom_sf"/>
</dbReference>
<organism evidence="3 4">
    <name type="scientific">Gloeocapsopsis crepidinum LEGE 06123</name>
    <dbReference type="NCBI Taxonomy" id="588587"/>
    <lineage>
        <taxon>Bacteria</taxon>
        <taxon>Bacillati</taxon>
        <taxon>Cyanobacteriota</taxon>
        <taxon>Cyanophyceae</taxon>
        <taxon>Oscillatoriophycideae</taxon>
        <taxon>Chroococcales</taxon>
        <taxon>Chroococcaceae</taxon>
        <taxon>Gloeocapsopsis</taxon>
    </lineage>
</organism>
<dbReference type="SUPFAM" id="SSF55781">
    <property type="entry name" value="GAF domain-like"/>
    <property type="match status" value="1"/>
</dbReference>
<evidence type="ECO:0000313" key="3">
    <source>
        <dbReference type="EMBL" id="MBE9192217.1"/>
    </source>
</evidence>
<reference evidence="3 4" key="1">
    <citation type="submission" date="2020-10" db="EMBL/GenBank/DDBJ databases">
        <authorList>
            <person name="Castelo-Branco R."/>
            <person name="Eusebio N."/>
            <person name="Adriana R."/>
            <person name="Vieira A."/>
            <person name="Brugerolle De Fraissinette N."/>
            <person name="Rezende De Castro R."/>
            <person name="Schneider M.P."/>
            <person name="Vasconcelos V."/>
            <person name="Leao P.N."/>
        </authorList>
    </citation>
    <scope>NUCLEOTIDE SEQUENCE [LARGE SCALE GENOMIC DNA]</scope>
    <source>
        <strain evidence="3 4">LEGE 06123</strain>
    </source>
</reference>
<dbReference type="Proteomes" id="UP000651156">
    <property type="component" value="Unassembled WGS sequence"/>
</dbReference>
<keyword evidence="4" id="KW-1185">Reference proteome</keyword>